<evidence type="ECO:0000313" key="2">
    <source>
        <dbReference type="EMBL" id="SCO94184.1"/>
    </source>
</evidence>
<dbReference type="RefSeq" id="XP_028863460.1">
    <property type="nucleotide sequence ID" value="XM_029007030.1"/>
</dbReference>
<dbReference type="GeneID" id="39870769"/>
<reference evidence="2 3" key="1">
    <citation type="submission" date="2016-06" db="EMBL/GenBank/DDBJ databases">
        <authorList>
            <consortium name="Pathogen Informatics"/>
        </authorList>
    </citation>
    <scope>NUCLEOTIDE SEQUENCE [LARGE SCALE GENOMIC DNA]</scope>
</reference>
<dbReference type="OMA" id="MENEQKH"/>
<accession>A0A1D3SQK3</accession>
<organism evidence="2 3">
    <name type="scientific">Plasmodium malariae</name>
    <dbReference type="NCBI Taxonomy" id="5858"/>
    <lineage>
        <taxon>Eukaryota</taxon>
        <taxon>Sar</taxon>
        <taxon>Alveolata</taxon>
        <taxon>Apicomplexa</taxon>
        <taxon>Aconoidasida</taxon>
        <taxon>Haemosporida</taxon>
        <taxon>Plasmodiidae</taxon>
        <taxon>Plasmodium</taxon>
        <taxon>Plasmodium (Plasmodium)</taxon>
    </lineage>
</organism>
<name>A0A1D3SQK3_PLAMA</name>
<dbReference type="Proteomes" id="UP000219813">
    <property type="component" value="Chromosome 12"/>
</dbReference>
<dbReference type="PROSITE" id="PS51644">
    <property type="entry name" value="HTH_OST"/>
    <property type="match status" value="1"/>
</dbReference>
<gene>
    <name evidence="2" type="primary">PmUG01_12078200</name>
    <name evidence="2" type="ORF">PMUG01_12078200</name>
</gene>
<evidence type="ECO:0000313" key="3">
    <source>
        <dbReference type="Proteomes" id="UP000219813"/>
    </source>
</evidence>
<dbReference type="OrthoDB" id="369831at2759"/>
<sequence length="694" mass="82814">MNSSICLEEYNTWDKRFALTSNNENVQNYNMPLNLNYSDNCYENTTFFDNSLLKSNWESTNTSLVNYNSPLSTNNVNFNYAYNQNNDIYKRKNKYGELKLNTFNKEKIYFAKNENEKDYYEKNALRNTPFEINNFSRNTKKFEFLKNSCNFKKGLKKNCIINDKYNKITRELSCIGDMYIKNINRCYACNCSNIYKQIYKNENCNVIDMKQIHNDLIYLIIKYLYYERILPEANEIKRKINKYFPECPVLNNNFINICREDKFKKFEIYKANSYEKEEKKGKIFFKKSFNNENICIYLRGISKDFFINPNDDTENIFQYIPLIFIHLIDRFRIQSPDNSHKGGRYILAETLKHTGPYIFRTMKLGRIIHILQKCIDLNILSYFNNNIIPIFTSLTISKTYISKMHVNQTPALKNHKEHSINLIKNRISYLLYSYSEDKTKAKGFSLSRLPLIYKNVYKENINIDQIGYSKLTEFINNEMSDICFISTQHKFQCILLPVMEDDQKHRDKNAKLKKEIELKKSLDYIKNYQWERCISYLHFSNCLKNKNAQFELEYKTSNETIEELFNDNFSLDDKTNKDINEHNTPEDVPLLLPLDVVNLPSSYDMYDSYYKSPTYYSTDEKEDNSMIKFVDASQNKFDIISDFQKCENINISIEESIDINHMYFNFPSTYNVFHYLFNDNLEDVPIVDHCRIQN</sequence>
<dbReference type="KEGG" id="pmal:PMUG01_12078200"/>
<dbReference type="EMBL" id="LT594633">
    <property type="protein sequence ID" value="SCO94184.1"/>
    <property type="molecule type" value="Genomic_DNA"/>
</dbReference>
<dbReference type="AlphaFoldDB" id="A0A1D3SQK3"/>
<dbReference type="Gene3D" id="3.30.420.610">
    <property type="entry name" value="LOTUS domain-like"/>
    <property type="match status" value="1"/>
</dbReference>
<protein>
    <recommendedName>
        <fullName evidence="1">HTH OST-type domain-containing protein</fullName>
    </recommendedName>
</protein>
<evidence type="ECO:0000259" key="1">
    <source>
        <dbReference type="PROSITE" id="PS51644"/>
    </source>
</evidence>
<dbReference type="InterPro" id="IPR025605">
    <property type="entry name" value="OST-HTH/LOTUS_dom"/>
</dbReference>
<dbReference type="Pfam" id="PF12872">
    <property type="entry name" value="OST-HTH"/>
    <property type="match status" value="1"/>
</dbReference>
<dbReference type="Pfam" id="PF14418">
    <property type="entry name" value="OHA"/>
    <property type="match status" value="1"/>
</dbReference>
<dbReference type="InterPro" id="IPR025677">
    <property type="entry name" value="OST-HTH-assoc_dom"/>
</dbReference>
<dbReference type="VEuPathDB" id="PlasmoDB:PmUG01_12078200"/>
<keyword evidence="3" id="KW-1185">Reference proteome</keyword>
<feature type="domain" description="HTH OST-type" evidence="1">
    <location>
        <begin position="419"/>
        <end position="499"/>
    </location>
</feature>
<dbReference type="InterPro" id="IPR041966">
    <property type="entry name" value="LOTUS-like"/>
</dbReference>
<proteinExistence type="predicted"/>